<evidence type="ECO:0000259" key="5">
    <source>
        <dbReference type="Pfam" id="PF01814"/>
    </source>
</evidence>
<dbReference type="EMBL" id="BAAAFI010000035">
    <property type="protein sequence ID" value="GAA0879836.1"/>
    <property type="molecule type" value="Genomic_DNA"/>
</dbReference>
<evidence type="ECO:0000256" key="1">
    <source>
        <dbReference type="ARBA" id="ARBA00004496"/>
    </source>
</evidence>
<sequence length="243" mass="27634">MRMIMNELAEKKVGKIVADNFRTAKIFTDYGIDFCCNGGVKLSEACGLKGLEIERVIQDLELAFSTADEENYSGMEMTELVDYIVNVHHKYVEDTLPALKLYVDKISRVHGDRHPELEEIKHLFFATADALTVHMKKEEFVLFPFVKAMEVAIKTNSPLPSPHFGHIDNPIAMMEQEHETEGDRLRKISELSGKYTPPKDACQTYRVAFAMLEEFESDLHTHIHLENNILFPKAQQAFAAANS</sequence>
<dbReference type="NCBIfam" id="TIGR03652">
    <property type="entry name" value="FeS_repair_RIC"/>
    <property type="match status" value="1"/>
</dbReference>
<keyword evidence="4" id="KW-0408">Iron</keyword>
<gene>
    <name evidence="6" type="primary">ric_1</name>
    <name evidence="6" type="ORF">GCM10009119_28050</name>
</gene>
<protein>
    <submittedName>
        <fullName evidence="6">Iron-sulfur cluster repair di-iron protein</fullName>
    </submittedName>
</protein>
<feature type="domain" description="Hemerythrin-like" evidence="5">
    <location>
        <begin position="84"/>
        <end position="234"/>
    </location>
</feature>
<keyword evidence="7" id="KW-1185">Reference proteome</keyword>
<accession>A0ABP3YEJ7</accession>
<evidence type="ECO:0000313" key="7">
    <source>
        <dbReference type="Proteomes" id="UP001500469"/>
    </source>
</evidence>
<keyword evidence="2" id="KW-0963">Cytoplasm</keyword>
<evidence type="ECO:0000256" key="2">
    <source>
        <dbReference type="ARBA" id="ARBA00022490"/>
    </source>
</evidence>
<organism evidence="6 7">
    <name type="scientific">Algoriphagus jejuensis</name>
    <dbReference type="NCBI Taxonomy" id="419934"/>
    <lineage>
        <taxon>Bacteria</taxon>
        <taxon>Pseudomonadati</taxon>
        <taxon>Bacteroidota</taxon>
        <taxon>Cytophagia</taxon>
        <taxon>Cytophagales</taxon>
        <taxon>Cyclobacteriaceae</taxon>
        <taxon>Algoriphagus</taxon>
    </lineage>
</organism>
<evidence type="ECO:0000313" key="6">
    <source>
        <dbReference type="EMBL" id="GAA0879836.1"/>
    </source>
</evidence>
<evidence type="ECO:0000256" key="3">
    <source>
        <dbReference type="ARBA" id="ARBA00022723"/>
    </source>
</evidence>
<dbReference type="InterPro" id="IPR019903">
    <property type="entry name" value="RIC_family"/>
</dbReference>
<name>A0ABP3YEJ7_9BACT</name>
<dbReference type="Pfam" id="PF01814">
    <property type="entry name" value="Hemerythrin"/>
    <property type="match status" value="1"/>
</dbReference>
<evidence type="ECO:0000256" key="4">
    <source>
        <dbReference type="ARBA" id="ARBA00023004"/>
    </source>
</evidence>
<keyword evidence="3" id="KW-0479">Metal-binding</keyword>
<reference evidence="7" key="1">
    <citation type="journal article" date="2019" name="Int. J. Syst. Evol. Microbiol.">
        <title>The Global Catalogue of Microorganisms (GCM) 10K type strain sequencing project: providing services to taxonomists for standard genome sequencing and annotation.</title>
        <authorList>
            <consortium name="The Broad Institute Genomics Platform"/>
            <consortium name="The Broad Institute Genome Sequencing Center for Infectious Disease"/>
            <person name="Wu L."/>
            <person name="Ma J."/>
        </authorList>
    </citation>
    <scope>NUCLEOTIDE SEQUENCE [LARGE SCALE GENOMIC DNA]</scope>
    <source>
        <strain evidence="7">JCM 16112</strain>
    </source>
</reference>
<dbReference type="Proteomes" id="UP001500469">
    <property type="component" value="Unassembled WGS sequence"/>
</dbReference>
<dbReference type="InterPro" id="IPR012312">
    <property type="entry name" value="Hemerythrin-like"/>
</dbReference>
<comment type="caution">
    <text evidence="6">The sequence shown here is derived from an EMBL/GenBank/DDBJ whole genome shotgun (WGS) entry which is preliminary data.</text>
</comment>
<comment type="subcellular location">
    <subcellularLocation>
        <location evidence="1">Cytoplasm</location>
    </subcellularLocation>
</comment>
<proteinExistence type="predicted"/>
<dbReference type="PANTHER" id="PTHR36438:SF1">
    <property type="entry name" value="IRON-SULFUR CLUSTER REPAIR PROTEIN YTFE"/>
    <property type="match status" value="1"/>
</dbReference>
<dbReference type="PANTHER" id="PTHR36438">
    <property type="entry name" value="IRON-SULFUR CLUSTER REPAIR PROTEIN YTFE"/>
    <property type="match status" value="1"/>
</dbReference>
<dbReference type="Pfam" id="PF04405">
    <property type="entry name" value="ScdA_N"/>
    <property type="match status" value="1"/>
</dbReference>
<dbReference type="Gene3D" id="1.20.120.520">
    <property type="entry name" value="nmb1532 protein domain like"/>
    <property type="match status" value="1"/>
</dbReference>